<dbReference type="PANTHER" id="PTHR36510:SF3">
    <property type="entry name" value="CONSERVED PROTEIN"/>
    <property type="match status" value="1"/>
</dbReference>
<dbReference type="OrthoDB" id="377780at2157"/>
<accession>A0A2I8VNJ2</accession>
<dbReference type="SUPFAM" id="SSF55931">
    <property type="entry name" value="Glutamine synthetase/guanido kinase"/>
    <property type="match status" value="1"/>
</dbReference>
<sequence length="492" mass="53894">MDTRQLASRVEAICARDPAPFDARVREESEWLLDAVSEGEFDSDVRTVGLEHECYAVDEAGALTTVSSPPDDLPGCEEEIGRHQLEFQVSPQPLSDNGLDAVEAELRARFEAASDRLLGSGERLVSDGMWTIPADQGSVAYLTDCERNDTTALATNMVDAARYHAQGRAADTKLDAPHVTYHGETALLNSLTTSIQPHCVVPTATDLPEYFGYALRVAGPLLALGVNSPLFPPDLYDDADAETILADCRMENRIGVFESVMNSEGAPPKVAFPEDVDSVADAVDAIVDDPTLLPVQSDDAGRLTHFTHKHGCYWRWVRPVFDEGGDGTANVRIEFRPLPGQPTIRDGVAFLGLFAGLMTDLPSRDHPVAALDWTDARDNFYAAAADGLAADLRWIDRTGERTTSTEELFDDLFACARDGLEAAGFEAGRATEILAPLTARVARERTPARWTLDRVHDRLDGGASFERAVSATQREYLRLQRVTFDHGRFDSW</sequence>
<dbReference type="AlphaFoldDB" id="A0A2I8VNJ2"/>
<dbReference type="EMBL" id="CP026309">
    <property type="protein sequence ID" value="AUV83496.1"/>
    <property type="molecule type" value="Genomic_DNA"/>
</dbReference>
<dbReference type="Gene3D" id="3.30.590.20">
    <property type="match status" value="1"/>
</dbReference>
<evidence type="ECO:0000313" key="1">
    <source>
        <dbReference type="EMBL" id="AUV83496.1"/>
    </source>
</evidence>
<dbReference type="InterPro" id="IPR006336">
    <property type="entry name" value="GCS2"/>
</dbReference>
<dbReference type="InterPro" id="IPR050141">
    <property type="entry name" value="GCL_type2/YbdK_subfam"/>
</dbReference>
<proteinExistence type="predicted"/>
<dbReference type="Proteomes" id="UP000236584">
    <property type="component" value="Chromosome"/>
</dbReference>
<dbReference type="InterPro" id="IPR014746">
    <property type="entry name" value="Gln_synth/guanido_kin_cat_dom"/>
</dbReference>
<dbReference type="KEGG" id="srub:C2R22_19145"/>
<dbReference type="RefSeq" id="WP_103427185.1">
    <property type="nucleotide sequence ID" value="NZ_CP026309.1"/>
</dbReference>
<keyword evidence="2" id="KW-1185">Reference proteome</keyword>
<dbReference type="Pfam" id="PF04107">
    <property type="entry name" value="GCS2"/>
    <property type="match status" value="1"/>
</dbReference>
<dbReference type="GeneID" id="35594255"/>
<reference evidence="1 2" key="1">
    <citation type="submission" date="2018-01" db="EMBL/GenBank/DDBJ databases">
        <title>Complete genome sequence of Salinigranum rubrum GX10T, an extremely halophilic archaeon isolated from a marine solar saltern.</title>
        <authorList>
            <person name="Han S."/>
        </authorList>
    </citation>
    <scope>NUCLEOTIDE SEQUENCE [LARGE SCALE GENOMIC DNA]</scope>
    <source>
        <strain evidence="1 2">GX10</strain>
    </source>
</reference>
<protein>
    <recommendedName>
        <fullName evidence="3">Glutamate--cysteine ligase</fullName>
    </recommendedName>
</protein>
<evidence type="ECO:0008006" key="3">
    <source>
        <dbReference type="Google" id="ProtNLM"/>
    </source>
</evidence>
<dbReference type="GO" id="GO:0016879">
    <property type="term" value="F:ligase activity, forming carbon-nitrogen bonds"/>
    <property type="evidence" value="ECO:0007669"/>
    <property type="project" value="TreeGrafter"/>
</dbReference>
<dbReference type="PANTHER" id="PTHR36510">
    <property type="entry name" value="GLUTAMATE--CYSTEINE LIGASE 2-RELATED"/>
    <property type="match status" value="1"/>
</dbReference>
<organism evidence="1 2">
    <name type="scientific">Salinigranum rubrum</name>
    <dbReference type="NCBI Taxonomy" id="755307"/>
    <lineage>
        <taxon>Archaea</taxon>
        <taxon>Methanobacteriati</taxon>
        <taxon>Methanobacteriota</taxon>
        <taxon>Stenosarchaea group</taxon>
        <taxon>Halobacteria</taxon>
        <taxon>Halobacteriales</taxon>
        <taxon>Haloferacaceae</taxon>
        <taxon>Salinigranum</taxon>
    </lineage>
</organism>
<evidence type="ECO:0000313" key="2">
    <source>
        <dbReference type="Proteomes" id="UP000236584"/>
    </source>
</evidence>
<gene>
    <name evidence="1" type="ORF">C2R22_19145</name>
</gene>
<name>A0A2I8VNJ2_9EURY</name>